<reference evidence="7" key="1">
    <citation type="submission" date="2017-09" db="EMBL/GenBank/DDBJ databases">
        <title>Depth-based differentiation of microbial function through sediment-hosted aquifers and enrichment of novel symbionts in the deep terrestrial subsurface.</title>
        <authorList>
            <person name="Probst A.J."/>
            <person name="Ladd B."/>
            <person name="Jarett J.K."/>
            <person name="Geller-Mcgrath D.E."/>
            <person name="Sieber C.M.K."/>
            <person name="Emerson J.B."/>
            <person name="Anantharaman K."/>
            <person name="Thomas B.C."/>
            <person name="Malmstrom R."/>
            <person name="Stieglmeier M."/>
            <person name="Klingl A."/>
            <person name="Woyke T."/>
            <person name="Ryan C.M."/>
            <person name="Banfield J.F."/>
        </authorList>
    </citation>
    <scope>NUCLEOTIDE SEQUENCE [LARGE SCALE GENOMIC DNA]</scope>
</reference>
<protein>
    <recommendedName>
        <fullName evidence="4 5">Large ribosomal subunit protein uL29</fullName>
    </recommendedName>
</protein>
<organism evidence="6 7">
    <name type="scientific">candidate division WWE3 bacterium CG_4_9_14_0_2_um_filter_48_10</name>
    <dbReference type="NCBI Taxonomy" id="1975078"/>
    <lineage>
        <taxon>Bacteria</taxon>
        <taxon>Katanobacteria</taxon>
    </lineage>
</organism>
<dbReference type="HAMAP" id="MF_00374">
    <property type="entry name" value="Ribosomal_uL29"/>
    <property type="match status" value="1"/>
</dbReference>
<dbReference type="InterPro" id="IPR036049">
    <property type="entry name" value="Ribosomal_uL29_sf"/>
</dbReference>
<gene>
    <name evidence="5 6" type="primary">rpmC</name>
    <name evidence="6" type="ORF">CO059_01270</name>
</gene>
<dbReference type="Proteomes" id="UP000228781">
    <property type="component" value="Unassembled WGS sequence"/>
</dbReference>
<dbReference type="Pfam" id="PF00831">
    <property type="entry name" value="Ribosomal_L29"/>
    <property type="match status" value="1"/>
</dbReference>
<dbReference type="GO" id="GO:0005840">
    <property type="term" value="C:ribosome"/>
    <property type="evidence" value="ECO:0007669"/>
    <property type="project" value="UniProtKB-KW"/>
</dbReference>
<evidence type="ECO:0000256" key="5">
    <source>
        <dbReference type="HAMAP-Rule" id="MF_00374"/>
    </source>
</evidence>
<dbReference type="GO" id="GO:0003735">
    <property type="term" value="F:structural constituent of ribosome"/>
    <property type="evidence" value="ECO:0007669"/>
    <property type="project" value="InterPro"/>
</dbReference>
<dbReference type="AlphaFoldDB" id="A0A2M8EJT8"/>
<name>A0A2M8EJT8_UNCKA</name>
<dbReference type="GO" id="GO:0006412">
    <property type="term" value="P:translation"/>
    <property type="evidence" value="ECO:0007669"/>
    <property type="project" value="UniProtKB-UniRule"/>
</dbReference>
<dbReference type="SUPFAM" id="SSF46561">
    <property type="entry name" value="Ribosomal protein L29 (L29p)"/>
    <property type="match status" value="1"/>
</dbReference>
<comment type="caution">
    <text evidence="6">The sequence shown here is derived from an EMBL/GenBank/DDBJ whole genome shotgun (WGS) entry which is preliminary data.</text>
</comment>
<comment type="similarity">
    <text evidence="1 5">Belongs to the universal ribosomal protein uL29 family.</text>
</comment>
<dbReference type="GO" id="GO:1990904">
    <property type="term" value="C:ribonucleoprotein complex"/>
    <property type="evidence" value="ECO:0007669"/>
    <property type="project" value="UniProtKB-KW"/>
</dbReference>
<proteinExistence type="inferred from homology"/>
<evidence type="ECO:0000256" key="1">
    <source>
        <dbReference type="ARBA" id="ARBA00009254"/>
    </source>
</evidence>
<sequence>MMEIKDLRDKERGELLKLLKEARLELVRLKMERKTGSLADGSTIHKKQKEIAQTTTVLREKEILAEATVEKEAPLGKLKEEKDAKTKT</sequence>
<accession>A0A2M8EJT8</accession>
<dbReference type="EMBL" id="PFSK01000014">
    <property type="protein sequence ID" value="PJC22995.1"/>
    <property type="molecule type" value="Genomic_DNA"/>
</dbReference>
<evidence type="ECO:0000313" key="7">
    <source>
        <dbReference type="Proteomes" id="UP000228781"/>
    </source>
</evidence>
<keyword evidence="3 5" id="KW-0687">Ribonucleoprotein</keyword>
<dbReference type="Gene3D" id="1.10.287.310">
    <property type="match status" value="1"/>
</dbReference>
<evidence type="ECO:0000256" key="3">
    <source>
        <dbReference type="ARBA" id="ARBA00023274"/>
    </source>
</evidence>
<dbReference type="NCBIfam" id="TIGR00012">
    <property type="entry name" value="L29"/>
    <property type="match status" value="1"/>
</dbReference>
<dbReference type="InterPro" id="IPR001854">
    <property type="entry name" value="Ribosomal_uL29"/>
</dbReference>
<keyword evidence="2 5" id="KW-0689">Ribosomal protein</keyword>
<evidence type="ECO:0000256" key="2">
    <source>
        <dbReference type="ARBA" id="ARBA00022980"/>
    </source>
</evidence>
<evidence type="ECO:0000313" key="6">
    <source>
        <dbReference type="EMBL" id="PJC22995.1"/>
    </source>
</evidence>
<evidence type="ECO:0000256" key="4">
    <source>
        <dbReference type="ARBA" id="ARBA00035204"/>
    </source>
</evidence>